<evidence type="ECO:0000313" key="1">
    <source>
        <dbReference type="EMBL" id="GIE24719.1"/>
    </source>
</evidence>
<sequence length="59" mass="6663">MDITPDTIETVLADLRGLGLDELCRRRTRDALEPFREDLMNQVERPRINLGSGPPGRAD</sequence>
<dbReference type="RefSeq" id="WP_344572199.1">
    <property type="nucleotide sequence ID" value="NZ_BAAATV010000009.1"/>
</dbReference>
<dbReference type="Proteomes" id="UP000603200">
    <property type="component" value="Unassembled WGS sequence"/>
</dbReference>
<evidence type="ECO:0000313" key="2">
    <source>
        <dbReference type="Proteomes" id="UP000603200"/>
    </source>
</evidence>
<keyword evidence="2" id="KW-1185">Reference proteome</keyword>
<proteinExistence type="predicted"/>
<gene>
    <name evidence="1" type="ORF">Ahu01nite_078210</name>
</gene>
<protein>
    <submittedName>
        <fullName evidence="1">Uncharacterized protein</fullName>
    </submittedName>
</protein>
<accession>A0ABQ4A1H9</accession>
<comment type="caution">
    <text evidence="1">The sequence shown here is derived from an EMBL/GenBank/DDBJ whole genome shotgun (WGS) entry which is preliminary data.</text>
</comment>
<reference evidence="1 2" key="1">
    <citation type="submission" date="2021-01" db="EMBL/GenBank/DDBJ databases">
        <title>Whole genome shotgun sequence of Actinoplanes humidus NBRC 14915.</title>
        <authorList>
            <person name="Komaki H."/>
            <person name="Tamura T."/>
        </authorList>
    </citation>
    <scope>NUCLEOTIDE SEQUENCE [LARGE SCALE GENOMIC DNA]</scope>
    <source>
        <strain evidence="1 2">NBRC 14915</strain>
    </source>
</reference>
<name>A0ABQ4A1H9_9ACTN</name>
<dbReference type="EMBL" id="BOMN01000112">
    <property type="protein sequence ID" value="GIE24719.1"/>
    <property type="molecule type" value="Genomic_DNA"/>
</dbReference>
<organism evidence="1 2">
    <name type="scientific">Winogradskya humida</name>
    <dbReference type="NCBI Taxonomy" id="113566"/>
    <lineage>
        <taxon>Bacteria</taxon>
        <taxon>Bacillati</taxon>
        <taxon>Actinomycetota</taxon>
        <taxon>Actinomycetes</taxon>
        <taxon>Micromonosporales</taxon>
        <taxon>Micromonosporaceae</taxon>
        <taxon>Winogradskya</taxon>
    </lineage>
</organism>